<feature type="binding site" evidence="7">
    <location>
        <begin position="154"/>
        <end position="155"/>
    </location>
    <ligand>
        <name>UDP-N-acetyl-alpha-D-muramoyl-L-alanyl-D-glutamate</name>
        <dbReference type="ChEBI" id="CHEBI:83900"/>
    </ligand>
</feature>
<comment type="caution">
    <text evidence="12">The sequence shown here is derived from an EMBL/GenBank/DDBJ whole genome shotgun (WGS) entry which is preliminary data.</text>
</comment>
<comment type="PTM">
    <text evidence="7">Carboxylation is probably crucial for Mg(2+) binding and, consequently, for the gamma-phosphate positioning of ATP.</text>
</comment>
<dbReference type="InterPro" id="IPR004101">
    <property type="entry name" value="Mur_ligase_C"/>
</dbReference>
<feature type="binding site" evidence="7">
    <location>
        <position position="153"/>
    </location>
    <ligand>
        <name>UDP-N-acetyl-alpha-D-muramoyl-L-alanyl-D-glutamate</name>
        <dbReference type="ChEBI" id="CHEBI:83900"/>
    </ligand>
</feature>
<evidence type="ECO:0000256" key="3">
    <source>
        <dbReference type="ARBA" id="ARBA00022960"/>
    </source>
</evidence>
<dbReference type="GO" id="GO:0005524">
    <property type="term" value="F:ATP binding"/>
    <property type="evidence" value="ECO:0007669"/>
    <property type="project" value="UniProtKB-UniRule"/>
</dbReference>
<keyword evidence="7" id="KW-0547">Nucleotide-binding</keyword>
<gene>
    <name evidence="7" type="primary">murE</name>
    <name evidence="12" type="ORF">JIN83_01155</name>
</gene>
<dbReference type="EC" id="6.3.2.13" evidence="7"/>
<dbReference type="SUPFAM" id="SSF63418">
    <property type="entry name" value="MurE/MurF N-terminal domain"/>
    <property type="match status" value="1"/>
</dbReference>
<feature type="binding site" evidence="7">
    <location>
        <position position="388"/>
    </location>
    <ligand>
        <name>meso-2,6-diaminopimelate</name>
        <dbReference type="ChEBI" id="CHEBI:57791"/>
    </ligand>
</feature>
<dbReference type="Gene3D" id="3.40.1190.10">
    <property type="entry name" value="Mur-like, catalytic domain"/>
    <property type="match status" value="1"/>
</dbReference>
<keyword evidence="7" id="KW-0963">Cytoplasm</keyword>
<dbReference type="RefSeq" id="WP_309488152.1">
    <property type="nucleotide sequence ID" value="NZ_JAENIG010000001.1"/>
</dbReference>
<dbReference type="InterPro" id="IPR013221">
    <property type="entry name" value="Mur_ligase_cen"/>
</dbReference>
<keyword evidence="4 7" id="KW-0573">Peptidoglycan synthesis</keyword>
<dbReference type="InterPro" id="IPR005761">
    <property type="entry name" value="UDP-N-AcMur-Glu-dNH2Pim_ligase"/>
</dbReference>
<evidence type="ECO:0000256" key="2">
    <source>
        <dbReference type="ARBA" id="ARBA00022618"/>
    </source>
</evidence>
<comment type="caution">
    <text evidence="7">Lacks conserved residue(s) required for the propagation of feature annotation.</text>
</comment>
<feature type="binding site" evidence="7">
    <location>
        <position position="187"/>
    </location>
    <ligand>
        <name>UDP-N-acetyl-alpha-D-muramoyl-L-alanyl-D-glutamate</name>
        <dbReference type="ChEBI" id="CHEBI:83900"/>
    </ligand>
</feature>
<feature type="binding site" evidence="7">
    <location>
        <position position="30"/>
    </location>
    <ligand>
        <name>UDP-N-acetyl-alpha-D-muramoyl-L-alanyl-D-glutamate</name>
        <dbReference type="ChEBI" id="CHEBI:83900"/>
    </ligand>
</feature>
<evidence type="ECO:0000256" key="6">
    <source>
        <dbReference type="ARBA" id="ARBA00023316"/>
    </source>
</evidence>
<keyword evidence="6 7" id="KW-0961">Cell wall biogenesis/degradation</keyword>
<organism evidence="12 13">
    <name type="scientific">Oceaniferula flava</name>
    <dbReference type="NCBI Taxonomy" id="2800421"/>
    <lineage>
        <taxon>Bacteria</taxon>
        <taxon>Pseudomonadati</taxon>
        <taxon>Verrucomicrobiota</taxon>
        <taxon>Verrucomicrobiia</taxon>
        <taxon>Verrucomicrobiales</taxon>
        <taxon>Verrucomicrobiaceae</taxon>
        <taxon>Oceaniferula</taxon>
    </lineage>
</organism>
<evidence type="ECO:0000256" key="4">
    <source>
        <dbReference type="ARBA" id="ARBA00022984"/>
    </source>
</evidence>
<evidence type="ECO:0000313" key="12">
    <source>
        <dbReference type="EMBL" id="MBK1853555.1"/>
    </source>
</evidence>
<comment type="catalytic activity">
    <reaction evidence="7">
        <text>UDP-N-acetyl-alpha-D-muramoyl-L-alanyl-D-glutamate + meso-2,6-diaminopimelate + ATP = UDP-N-acetyl-alpha-D-muramoyl-L-alanyl-gamma-D-glutamyl-meso-2,6-diaminopimelate + ADP + phosphate + H(+)</text>
        <dbReference type="Rhea" id="RHEA:23676"/>
        <dbReference type="ChEBI" id="CHEBI:15378"/>
        <dbReference type="ChEBI" id="CHEBI:30616"/>
        <dbReference type="ChEBI" id="CHEBI:43474"/>
        <dbReference type="ChEBI" id="CHEBI:57791"/>
        <dbReference type="ChEBI" id="CHEBI:83900"/>
        <dbReference type="ChEBI" id="CHEBI:83905"/>
        <dbReference type="ChEBI" id="CHEBI:456216"/>
        <dbReference type="EC" id="6.3.2.13"/>
    </reaction>
</comment>
<dbReference type="InterPro" id="IPR035911">
    <property type="entry name" value="MurE/MurF_N"/>
</dbReference>
<feature type="modified residue" description="N6-carboxylysine" evidence="7">
    <location>
        <position position="221"/>
    </location>
</feature>
<dbReference type="NCBIfam" id="NF001124">
    <property type="entry name" value="PRK00139.1-2"/>
    <property type="match status" value="1"/>
</dbReference>
<keyword evidence="7 12" id="KW-0436">Ligase</keyword>
<dbReference type="PANTHER" id="PTHR23135">
    <property type="entry name" value="MUR LIGASE FAMILY MEMBER"/>
    <property type="match status" value="1"/>
</dbReference>
<keyword evidence="3 7" id="KW-0133">Cell shape</keyword>
<feature type="binding site" evidence="7">
    <location>
        <position position="462"/>
    </location>
    <ligand>
        <name>meso-2,6-diaminopimelate</name>
        <dbReference type="ChEBI" id="CHEBI:57791"/>
    </ligand>
</feature>
<name>A0AAE2SBQ0_9BACT</name>
<comment type="subcellular location">
    <subcellularLocation>
        <location evidence="7 8">Cytoplasm</location>
    </subcellularLocation>
</comment>
<dbReference type="Proteomes" id="UP000634206">
    <property type="component" value="Unassembled WGS sequence"/>
</dbReference>
<comment type="function">
    <text evidence="7">Catalyzes the addition of meso-diaminopimelic acid to the nucleotide precursor UDP-N-acetylmuramoyl-L-alanyl-D-glutamate (UMAG) in the biosynthesis of bacterial cell-wall peptidoglycan.</text>
</comment>
<keyword evidence="2 7" id="KW-0132">Cell division</keyword>
<dbReference type="SUPFAM" id="SSF53244">
    <property type="entry name" value="MurD-like peptide ligases, peptide-binding domain"/>
    <property type="match status" value="1"/>
</dbReference>
<dbReference type="GO" id="GO:0071555">
    <property type="term" value="P:cell wall organization"/>
    <property type="evidence" value="ECO:0007669"/>
    <property type="project" value="UniProtKB-KW"/>
</dbReference>
<comment type="similarity">
    <text evidence="1 7">Belongs to the MurCDEF family. MurE subfamily.</text>
</comment>
<feature type="binding site" evidence="7">
    <location>
        <position position="181"/>
    </location>
    <ligand>
        <name>UDP-N-acetyl-alpha-D-muramoyl-L-alanyl-D-glutamate</name>
        <dbReference type="ChEBI" id="CHEBI:83900"/>
    </ligand>
</feature>
<dbReference type="NCBIfam" id="TIGR01085">
    <property type="entry name" value="murE"/>
    <property type="match status" value="1"/>
</dbReference>
<evidence type="ECO:0000256" key="8">
    <source>
        <dbReference type="RuleBase" id="RU004135"/>
    </source>
</evidence>
<feature type="short sequence motif" description="Meso-diaminopimelate recognition motif" evidence="7">
    <location>
        <begin position="412"/>
        <end position="415"/>
    </location>
</feature>
<dbReference type="Gene3D" id="3.40.1390.10">
    <property type="entry name" value="MurE/MurF, N-terminal domain"/>
    <property type="match status" value="1"/>
</dbReference>
<feature type="domain" description="Mur ligase C-terminal" evidence="10">
    <location>
        <begin position="339"/>
        <end position="464"/>
    </location>
</feature>
<dbReference type="GO" id="GO:0000287">
    <property type="term" value="F:magnesium ion binding"/>
    <property type="evidence" value="ECO:0007669"/>
    <property type="project" value="UniProtKB-UniRule"/>
</dbReference>
<evidence type="ECO:0000259" key="9">
    <source>
        <dbReference type="Pfam" id="PF01225"/>
    </source>
</evidence>
<dbReference type="PANTHER" id="PTHR23135:SF4">
    <property type="entry name" value="UDP-N-ACETYLMURAMOYL-L-ALANYL-D-GLUTAMATE--2,6-DIAMINOPIMELATE LIGASE MURE HOMOLOG, CHLOROPLASTIC"/>
    <property type="match status" value="1"/>
</dbReference>
<dbReference type="NCBIfam" id="NF001126">
    <property type="entry name" value="PRK00139.1-4"/>
    <property type="match status" value="1"/>
</dbReference>
<dbReference type="GO" id="GO:0008360">
    <property type="term" value="P:regulation of cell shape"/>
    <property type="evidence" value="ECO:0007669"/>
    <property type="project" value="UniProtKB-KW"/>
</dbReference>
<keyword evidence="7" id="KW-0460">Magnesium</keyword>
<keyword evidence="5 7" id="KW-0131">Cell cycle</keyword>
<dbReference type="GO" id="GO:0005737">
    <property type="term" value="C:cytoplasm"/>
    <property type="evidence" value="ECO:0007669"/>
    <property type="project" value="UniProtKB-SubCell"/>
</dbReference>
<dbReference type="GO" id="GO:0009252">
    <property type="term" value="P:peptidoglycan biosynthetic process"/>
    <property type="evidence" value="ECO:0007669"/>
    <property type="project" value="UniProtKB-UniRule"/>
</dbReference>
<dbReference type="Pfam" id="PF08245">
    <property type="entry name" value="Mur_ligase_M"/>
    <property type="match status" value="1"/>
</dbReference>
<evidence type="ECO:0000313" key="13">
    <source>
        <dbReference type="Proteomes" id="UP000634206"/>
    </source>
</evidence>
<dbReference type="InterPro" id="IPR000713">
    <property type="entry name" value="Mur_ligase_N"/>
</dbReference>
<keyword evidence="7" id="KW-0067">ATP-binding</keyword>
<evidence type="ECO:0000259" key="11">
    <source>
        <dbReference type="Pfam" id="PF08245"/>
    </source>
</evidence>
<feature type="binding site" evidence="7">
    <location>
        <position position="466"/>
    </location>
    <ligand>
        <name>meso-2,6-diaminopimelate</name>
        <dbReference type="ChEBI" id="CHEBI:57791"/>
    </ligand>
</feature>
<accession>A0AAE2SBQ0</accession>
<dbReference type="GO" id="GO:0008765">
    <property type="term" value="F:UDP-N-acetylmuramoylalanyl-D-glutamate-2,6-diaminopimelate ligase activity"/>
    <property type="evidence" value="ECO:0007669"/>
    <property type="project" value="UniProtKB-UniRule"/>
</dbReference>
<evidence type="ECO:0000256" key="1">
    <source>
        <dbReference type="ARBA" id="ARBA00005898"/>
    </source>
</evidence>
<feature type="domain" description="Mur ligase N-terminal catalytic" evidence="9">
    <location>
        <begin position="23"/>
        <end position="70"/>
    </location>
</feature>
<dbReference type="AlphaFoldDB" id="A0AAE2SBQ0"/>
<feature type="binding site" evidence="7">
    <location>
        <begin position="412"/>
        <end position="415"/>
    </location>
    <ligand>
        <name>meso-2,6-diaminopimelate</name>
        <dbReference type="ChEBI" id="CHEBI:57791"/>
    </ligand>
</feature>
<keyword evidence="13" id="KW-1185">Reference proteome</keyword>
<dbReference type="SUPFAM" id="SSF53623">
    <property type="entry name" value="MurD-like peptide ligases, catalytic domain"/>
    <property type="match status" value="1"/>
</dbReference>
<dbReference type="EMBL" id="JAENIG010000001">
    <property type="protein sequence ID" value="MBK1853555.1"/>
    <property type="molecule type" value="Genomic_DNA"/>
</dbReference>
<dbReference type="InterPro" id="IPR036615">
    <property type="entry name" value="Mur_ligase_C_dom_sf"/>
</dbReference>
<evidence type="ECO:0000256" key="5">
    <source>
        <dbReference type="ARBA" id="ARBA00023306"/>
    </source>
</evidence>
<feature type="domain" description="Mur ligase central" evidence="11">
    <location>
        <begin position="110"/>
        <end position="317"/>
    </location>
</feature>
<dbReference type="InterPro" id="IPR036565">
    <property type="entry name" value="Mur-like_cat_sf"/>
</dbReference>
<feature type="binding site" evidence="7">
    <location>
        <begin position="112"/>
        <end position="118"/>
    </location>
    <ligand>
        <name>ATP</name>
        <dbReference type="ChEBI" id="CHEBI:30616"/>
    </ligand>
</feature>
<reference evidence="12" key="1">
    <citation type="submission" date="2021-01" db="EMBL/GenBank/DDBJ databases">
        <title>Modified the classification status of verrucomicrobia.</title>
        <authorList>
            <person name="Feng X."/>
        </authorList>
    </citation>
    <scope>NUCLEOTIDE SEQUENCE</scope>
    <source>
        <strain evidence="12">5K15</strain>
    </source>
</reference>
<comment type="pathway">
    <text evidence="7 8">Cell wall biogenesis; peptidoglycan biosynthesis.</text>
</comment>
<comment type="cofactor">
    <cofactor evidence="7">
        <name>Mg(2+)</name>
        <dbReference type="ChEBI" id="CHEBI:18420"/>
    </cofactor>
</comment>
<feature type="binding site" evidence="7">
    <location>
        <position position="189"/>
    </location>
    <ligand>
        <name>UDP-N-acetyl-alpha-D-muramoyl-L-alanyl-D-glutamate</name>
        <dbReference type="ChEBI" id="CHEBI:83900"/>
    </ligand>
</feature>
<dbReference type="Pfam" id="PF02875">
    <property type="entry name" value="Mur_ligase_C"/>
    <property type="match status" value="1"/>
</dbReference>
<evidence type="ECO:0000259" key="10">
    <source>
        <dbReference type="Pfam" id="PF02875"/>
    </source>
</evidence>
<evidence type="ECO:0000256" key="7">
    <source>
        <dbReference type="HAMAP-Rule" id="MF_00208"/>
    </source>
</evidence>
<dbReference type="GO" id="GO:0051301">
    <property type="term" value="P:cell division"/>
    <property type="evidence" value="ECO:0007669"/>
    <property type="project" value="UniProtKB-KW"/>
</dbReference>
<protein>
    <recommendedName>
        <fullName evidence="7">UDP-N-acetylmuramoyl-L-alanyl-D-glutamate--2,6-diaminopimelate ligase</fullName>
        <ecNumber evidence="7">6.3.2.13</ecNumber>
    </recommendedName>
    <alternativeName>
        <fullName evidence="7">Meso-A2pm-adding enzyme</fullName>
    </alternativeName>
    <alternativeName>
        <fullName evidence="7">Meso-diaminopimelate-adding enzyme</fullName>
    </alternativeName>
    <alternativeName>
        <fullName evidence="7">UDP-MurNAc-L-Ala-D-Glu:meso-diaminopimelate ligase</fullName>
    </alternativeName>
    <alternativeName>
        <fullName evidence="7">UDP-MurNAc-tripeptide synthetase</fullName>
    </alternativeName>
    <alternativeName>
        <fullName evidence="7">UDP-N-acetylmuramyl-tripeptide synthetase</fullName>
    </alternativeName>
</protein>
<dbReference type="Gene3D" id="3.90.190.20">
    <property type="entry name" value="Mur ligase, C-terminal domain"/>
    <property type="match status" value="1"/>
</dbReference>
<dbReference type="Pfam" id="PF01225">
    <property type="entry name" value="Mur_ligase"/>
    <property type="match status" value="1"/>
</dbReference>
<sequence length="496" mass="54117">MQLRTLIHNLPKATVSGNLDQQVTGVTTDSREVVAGSIFIAVRGTDGDGQDYLPQALEKGACAIVSEVAPAEDWDEKICWAHVPDARAAAASLACDWNDHPSKDLKVVGITGTNGKTTTAFITHAVMQSVWTRAGLLGTVEINDGEQSVPATQTTPGPIQLQGLLRQMADNACRGVAMEISSHALEQKRTDGLLLDVAVFTNLSQDHLDYHGTMASYFAAKKRLFELLETQQGNKKPTAVVNIDDPYGQRLVEEFKDRLYFITYGHGVHANMRIGRETQNVRGTEFEISYKEREYLVRTPYIGRFNVFNCTAALAACVAAGIKPRDAVRAFADAPQVPGRMECVGRRDGASLFVDYAHTPDALENACAAIRDLRPKRLITVFGCGGDRDQTKRPLMGKAAAEGSDLCIVTSDNPRSEDPEAIIADIEKGMRGARYESIPDRMTAIQTAVNISEEGDVILVAGKGHETYQEIAGDRTDFDDRRAAYKALNLKAKSEE</sequence>
<dbReference type="HAMAP" id="MF_00208">
    <property type="entry name" value="MurE"/>
    <property type="match status" value="1"/>
</dbReference>
<proteinExistence type="inferred from homology"/>